<dbReference type="EMBL" id="CAXKWB010013225">
    <property type="protein sequence ID" value="CAL4107039.1"/>
    <property type="molecule type" value="Genomic_DNA"/>
</dbReference>
<protein>
    <recommendedName>
        <fullName evidence="3">Methyltransferase FkbM domain-containing protein</fullName>
    </recommendedName>
</protein>
<name>A0AAV2QYC6_MEGNR</name>
<feature type="non-terminal residue" evidence="1">
    <location>
        <position position="1"/>
    </location>
</feature>
<reference evidence="1 2" key="1">
    <citation type="submission" date="2024-05" db="EMBL/GenBank/DDBJ databases">
        <authorList>
            <person name="Wallberg A."/>
        </authorList>
    </citation>
    <scope>NUCLEOTIDE SEQUENCE [LARGE SCALE GENOMIC DNA]</scope>
</reference>
<gene>
    <name evidence="1" type="ORF">MNOR_LOCUS18472</name>
</gene>
<accession>A0AAV2QYC6</accession>
<evidence type="ECO:0008006" key="3">
    <source>
        <dbReference type="Google" id="ProtNLM"/>
    </source>
</evidence>
<comment type="caution">
    <text evidence="1">The sequence shown here is derived from an EMBL/GenBank/DDBJ whole genome shotgun (WGS) entry which is preliminary data.</text>
</comment>
<dbReference type="Proteomes" id="UP001497623">
    <property type="component" value="Unassembled WGS sequence"/>
</dbReference>
<proteinExistence type="predicted"/>
<organism evidence="1 2">
    <name type="scientific">Meganyctiphanes norvegica</name>
    <name type="common">Northern krill</name>
    <name type="synonym">Thysanopoda norvegica</name>
    <dbReference type="NCBI Taxonomy" id="48144"/>
    <lineage>
        <taxon>Eukaryota</taxon>
        <taxon>Metazoa</taxon>
        <taxon>Ecdysozoa</taxon>
        <taxon>Arthropoda</taxon>
        <taxon>Crustacea</taxon>
        <taxon>Multicrustacea</taxon>
        <taxon>Malacostraca</taxon>
        <taxon>Eumalacostraca</taxon>
        <taxon>Eucarida</taxon>
        <taxon>Euphausiacea</taxon>
        <taxon>Euphausiidae</taxon>
        <taxon>Meganyctiphanes</taxon>
    </lineage>
</organism>
<keyword evidence="2" id="KW-1185">Reference proteome</keyword>
<evidence type="ECO:0000313" key="2">
    <source>
        <dbReference type="Proteomes" id="UP001497623"/>
    </source>
</evidence>
<sequence>IEGSELDVILDVGQNYPKLFNKVKQLVMEIHNLEEFYWHTGNSRSTSIDDYWKMLQILNCHGFHLMYSLKMREWGNIFTFKDKTNGKRRSCCYETGWIKQ</sequence>
<dbReference type="AlphaFoldDB" id="A0AAV2QYC6"/>
<evidence type="ECO:0000313" key="1">
    <source>
        <dbReference type="EMBL" id="CAL4107039.1"/>
    </source>
</evidence>